<dbReference type="SUPFAM" id="SSF110849">
    <property type="entry name" value="ParB/Sulfiredoxin"/>
    <property type="match status" value="1"/>
</dbReference>
<dbReference type="RefSeq" id="WP_275632529.1">
    <property type="nucleotide sequence ID" value="NZ_JARGYD010000003.1"/>
</dbReference>
<dbReference type="Gene3D" id="3.90.1530.10">
    <property type="entry name" value="Conserved hypothetical protein from pyrococcus furiosus pfu- 392566-001, ParB domain"/>
    <property type="match status" value="1"/>
</dbReference>
<evidence type="ECO:0000313" key="2">
    <source>
        <dbReference type="Proteomes" id="UP001595632"/>
    </source>
</evidence>
<comment type="caution">
    <text evidence="1">The sequence shown here is derived from an EMBL/GenBank/DDBJ whole genome shotgun (WGS) entry which is preliminary data.</text>
</comment>
<protein>
    <recommendedName>
        <fullName evidence="3">ParB/Sulfiredoxin domain-containing protein</fullName>
    </recommendedName>
</protein>
<evidence type="ECO:0008006" key="3">
    <source>
        <dbReference type="Google" id="ProtNLM"/>
    </source>
</evidence>
<accession>A0ABV7GV95</accession>
<name>A0ABV7GV95_9RHOB</name>
<gene>
    <name evidence="1" type="ORF">ACFOGP_22825</name>
</gene>
<keyword evidence="2" id="KW-1185">Reference proteome</keyword>
<dbReference type="EMBL" id="JBHRTB010000010">
    <property type="protein sequence ID" value="MFC3145574.1"/>
    <property type="molecule type" value="Genomic_DNA"/>
</dbReference>
<proteinExistence type="predicted"/>
<organism evidence="1 2">
    <name type="scientific">Psychromarinibacter halotolerans</name>
    <dbReference type="NCBI Taxonomy" id="1775175"/>
    <lineage>
        <taxon>Bacteria</taxon>
        <taxon>Pseudomonadati</taxon>
        <taxon>Pseudomonadota</taxon>
        <taxon>Alphaproteobacteria</taxon>
        <taxon>Rhodobacterales</taxon>
        <taxon>Paracoccaceae</taxon>
        <taxon>Psychromarinibacter</taxon>
    </lineage>
</organism>
<evidence type="ECO:0000313" key="1">
    <source>
        <dbReference type="EMBL" id="MFC3145574.1"/>
    </source>
</evidence>
<reference evidence="2" key="1">
    <citation type="journal article" date="2019" name="Int. J. Syst. Evol. Microbiol.">
        <title>The Global Catalogue of Microorganisms (GCM) 10K type strain sequencing project: providing services to taxonomists for standard genome sequencing and annotation.</title>
        <authorList>
            <consortium name="The Broad Institute Genomics Platform"/>
            <consortium name="The Broad Institute Genome Sequencing Center for Infectious Disease"/>
            <person name="Wu L."/>
            <person name="Ma J."/>
        </authorList>
    </citation>
    <scope>NUCLEOTIDE SEQUENCE [LARGE SCALE GENOMIC DNA]</scope>
    <source>
        <strain evidence="2">KCTC 52366</strain>
    </source>
</reference>
<sequence>MTGTIEYAELKDIKLDPLNPRLGRSLNGASLSQDEIYDRMKDWSLEELATSFLESGFWVHEAVLCVKEELDGEEELVVVEGNRRIAALKRLAKTFDGEDTSKRWLDIIDGETRPDDMFKNVPIIVVGSRQEIVSFLGFRHVTGIKEWAPPEKAQFIAKMIDEGGLSYRDVMRKIGSKTPTVQRNYIAYCILRQMDDIEDVVVQEVEDRFSVLFLSIRTSGVRNFLNLDPKFQVEPGEVYPPIPEKSIPNLVEFSRWLFGDQENSPVVNDSRQIEKFASVLASEDGLEYLRRVRKPSLDKAFVIAGGDQEEVYDLISTATVNLQEALTTIHFYKEDDRLKSVSKKMFSTALQIKETLGIE</sequence>
<dbReference type="InterPro" id="IPR036086">
    <property type="entry name" value="ParB/Sulfiredoxin_sf"/>
</dbReference>
<dbReference type="Proteomes" id="UP001595632">
    <property type="component" value="Unassembled WGS sequence"/>
</dbReference>